<evidence type="ECO:0000313" key="2">
    <source>
        <dbReference type="Proteomes" id="UP000053372"/>
    </source>
</evidence>
<dbReference type="Proteomes" id="UP000053372">
    <property type="component" value="Unassembled WGS sequence"/>
</dbReference>
<keyword evidence="2" id="KW-1185">Reference proteome</keyword>
<gene>
    <name evidence="1" type="ORF">BC008_28060</name>
</gene>
<reference evidence="1 2" key="1">
    <citation type="journal article" date="2015" name="Genome Announc.">
        <title>Draft Genome of the Euendolithic (true boring) Cyanobacterium Mastigocoleus testarum strain BC008.</title>
        <authorList>
            <person name="Guida B.S."/>
            <person name="Garcia-Pichel F."/>
        </authorList>
    </citation>
    <scope>NUCLEOTIDE SEQUENCE [LARGE SCALE GENOMIC DNA]</scope>
    <source>
        <strain evidence="1 2">BC008</strain>
    </source>
</reference>
<comment type="caution">
    <text evidence="1">The sequence shown here is derived from an EMBL/GenBank/DDBJ whole genome shotgun (WGS) entry which is preliminary data.</text>
</comment>
<organism evidence="1 2">
    <name type="scientific">Mastigocoleus testarum BC008</name>
    <dbReference type="NCBI Taxonomy" id="371196"/>
    <lineage>
        <taxon>Bacteria</taxon>
        <taxon>Bacillati</taxon>
        <taxon>Cyanobacteriota</taxon>
        <taxon>Cyanophyceae</taxon>
        <taxon>Nostocales</taxon>
        <taxon>Hapalosiphonaceae</taxon>
        <taxon>Mastigocoleus</taxon>
    </lineage>
</organism>
<name>A0A0V7ZRS4_9CYAN</name>
<proteinExistence type="predicted"/>
<evidence type="ECO:0000313" key="1">
    <source>
        <dbReference type="EMBL" id="KST67047.1"/>
    </source>
</evidence>
<dbReference type="AlphaFoldDB" id="A0A0V7ZRS4"/>
<sequence length="61" mass="7269">MQCKIYSNPPRLTPQESIILKSKHPAPLTGVRWIYLNIYNYKKETAWTWLKISQHVRIGRT</sequence>
<dbReference type="EMBL" id="LMTZ01000091">
    <property type="protein sequence ID" value="KST67047.1"/>
    <property type="molecule type" value="Genomic_DNA"/>
</dbReference>
<protein>
    <submittedName>
        <fullName evidence="1">Uncharacterized protein</fullName>
    </submittedName>
</protein>
<accession>A0A0V7ZRS4</accession>